<comment type="subcellular location">
    <subcellularLocation>
        <location evidence="1">Membrane</location>
        <topology evidence="1">Multi-pass membrane protein</topology>
    </subcellularLocation>
</comment>
<evidence type="ECO:0000256" key="2">
    <source>
        <dbReference type="ARBA" id="ARBA00022448"/>
    </source>
</evidence>
<evidence type="ECO:0000256" key="7">
    <source>
        <dbReference type="SAM" id="Phobius"/>
    </source>
</evidence>
<feature type="region of interest" description="Disordered" evidence="6">
    <location>
        <begin position="240"/>
        <end position="297"/>
    </location>
</feature>
<dbReference type="RefSeq" id="WP_006823189.1">
    <property type="nucleotide sequence ID" value="NZ_CAFW01000086.1"/>
</dbReference>
<dbReference type="Pfam" id="PF03600">
    <property type="entry name" value="CitMHS"/>
    <property type="match status" value="1"/>
</dbReference>
<keyword evidence="5 7" id="KW-0472">Membrane</keyword>
<feature type="transmembrane region" description="Helical" evidence="7">
    <location>
        <begin position="392"/>
        <end position="414"/>
    </location>
</feature>
<evidence type="ECO:0000256" key="6">
    <source>
        <dbReference type="SAM" id="MobiDB-lite"/>
    </source>
</evidence>
<dbReference type="GO" id="GO:0016020">
    <property type="term" value="C:membrane"/>
    <property type="evidence" value="ECO:0007669"/>
    <property type="project" value="UniProtKB-SubCell"/>
</dbReference>
<keyword evidence="2" id="KW-0813">Transport</keyword>
<feature type="transmembrane region" description="Helical" evidence="7">
    <location>
        <begin position="420"/>
        <end position="443"/>
    </location>
</feature>
<feature type="transmembrane region" description="Helical" evidence="7">
    <location>
        <begin position="493"/>
        <end position="509"/>
    </location>
</feature>
<feature type="transmembrane region" description="Helical" evidence="7">
    <location>
        <begin position="339"/>
        <end position="356"/>
    </location>
</feature>
<feature type="transmembrane region" description="Helical" evidence="7">
    <location>
        <begin position="79"/>
        <end position="101"/>
    </location>
</feature>
<evidence type="ECO:0000256" key="1">
    <source>
        <dbReference type="ARBA" id="ARBA00004141"/>
    </source>
</evidence>
<feature type="transmembrane region" description="Helical" evidence="7">
    <location>
        <begin position="150"/>
        <end position="175"/>
    </location>
</feature>
<sequence>MYSPTIYTLAAEYAPSHTLSDGILVGLGFAMIVTFMTLIMIGRSTPMVALILVPTIFGLIAGAGLGIGDMVIDAIKDMAPTAALLMFAIMYFGIMIDVGLFDPLIRVITRALGNDPAKAVLATALLAGVVSLDGDGSTTFIITTSAMLPLYLRLGMSPVVLTVVAGLINGTMNILPWGGPTVRAAAALGLDPAEVFVPMIPSLVAGVIIVFAFAWFLGIAERNRLGGKIDSSRFNGNADNADNADDDSATGGGGTGGGGTGGGGTGGGGTGGGGSRGKNNDTPRGDGTGGNGGGGVLVDVRENKVDEHVSINSFEDEDSQDGLTDTMLDPHRATLRPNLIWFNLVLTIVVMVALVADIFPLAFVFMVGTGLALAVNFPKVKDQATEMLAHSSSIVGVVSMVLAAGVLVGVFSGTGMVDAMAAWITSIIPDSMGAYLAPITGLLSIPMTFFMSNDAFYFGILPVLSESAAHFGIEPVEMARASITGQPVHMQSPLVPAILLLVSLAKVNLGDHHKKVLWRAVIVSLTMLAVGILVGVIPLAA</sequence>
<evidence type="ECO:0000256" key="3">
    <source>
        <dbReference type="ARBA" id="ARBA00022692"/>
    </source>
</evidence>
<name>G7HZX6_9CORY</name>
<gene>
    <name evidence="9" type="primary">citH</name>
    <name evidence="9" type="ORF">CCAS_11290</name>
</gene>
<feature type="domain" description="Citrate transporter-like" evidence="8">
    <location>
        <begin position="36"/>
        <end position="485"/>
    </location>
</feature>
<feature type="transmembrane region" description="Helical" evidence="7">
    <location>
        <begin position="455"/>
        <end position="473"/>
    </location>
</feature>
<evidence type="ECO:0000256" key="5">
    <source>
        <dbReference type="ARBA" id="ARBA00023136"/>
    </source>
</evidence>
<evidence type="ECO:0000313" key="9">
    <source>
        <dbReference type="EMBL" id="CCE55741.1"/>
    </source>
</evidence>
<keyword evidence="4 7" id="KW-1133">Transmembrane helix</keyword>
<feature type="compositionally biased region" description="Gly residues" evidence="6">
    <location>
        <begin position="250"/>
        <end position="276"/>
    </location>
</feature>
<feature type="transmembrane region" description="Helical" evidence="7">
    <location>
        <begin position="362"/>
        <end position="380"/>
    </location>
</feature>
<dbReference type="InterPro" id="IPR004680">
    <property type="entry name" value="Cit_transptr-like_dom"/>
</dbReference>
<dbReference type="Proteomes" id="UP000004840">
    <property type="component" value="Unassembled WGS sequence"/>
</dbReference>
<feature type="transmembrane region" description="Helical" evidence="7">
    <location>
        <begin position="22"/>
        <end position="41"/>
    </location>
</feature>
<evidence type="ECO:0000313" key="10">
    <source>
        <dbReference type="Proteomes" id="UP000004840"/>
    </source>
</evidence>
<dbReference type="EMBL" id="CAFW01000086">
    <property type="protein sequence ID" value="CCE55741.1"/>
    <property type="molecule type" value="Genomic_DNA"/>
</dbReference>
<feature type="transmembrane region" description="Helical" evidence="7">
    <location>
        <begin position="195"/>
        <end position="218"/>
    </location>
</feature>
<dbReference type="GO" id="GO:0055085">
    <property type="term" value="P:transmembrane transport"/>
    <property type="evidence" value="ECO:0007669"/>
    <property type="project" value="InterPro"/>
</dbReference>
<feature type="compositionally biased region" description="Gly residues" evidence="6">
    <location>
        <begin position="286"/>
        <end position="296"/>
    </location>
</feature>
<evidence type="ECO:0000256" key="4">
    <source>
        <dbReference type="ARBA" id="ARBA00022989"/>
    </source>
</evidence>
<keyword evidence="3 7" id="KW-0812">Transmembrane</keyword>
<protein>
    <submittedName>
        <fullName evidence="9">Citrate transporter</fullName>
    </submittedName>
</protein>
<evidence type="ECO:0000259" key="8">
    <source>
        <dbReference type="Pfam" id="PF03600"/>
    </source>
</evidence>
<dbReference type="AlphaFoldDB" id="G7HZX6"/>
<feature type="transmembrane region" description="Helical" evidence="7">
    <location>
        <begin position="516"/>
        <end position="540"/>
    </location>
</feature>
<accession>G7HZX6</accession>
<organism evidence="9 10">
    <name type="scientific">Corynebacterium casei UCMA 3821</name>
    <dbReference type="NCBI Taxonomy" id="1110505"/>
    <lineage>
        <taxon>Bacteria</taxon>
        <taxon>Bacillati</taxon>
        <taxon>Actinomycetota</taxon>
        <taxon>Actinomycetes</taxon>
        <taxon>Mycobacteriales</taxon>
        <taxon>Corynebacteriaceae</taxon>
        <taxon>Corynebacterium</taxon>
    </lineage>
</organism>
<proteinExistence type="predicted"/>
<feature type="transmembrane region" description="Helical" evidence="7">
    <location>
        <begin position="48"/>
        <end position="67"/>
    </location>
</feature>
<reference evidence="9 10" key="1">
    <citation type="journal article" date="2012" name="J. Bacteriol.">
        <title>Genome Sequence of Corynebacterium casei UCMA 3821, Isolated from a Smear-Ripened Cheese.</title>
        <authorList>
            <person name="Monnet C."/>
            <person name="Loux V."/>
            <person name="Bento P."/>
            <person name="Gibrat J.F."/>
            <person name="Straub C."/>
            <person name="Bonnarme P."/>
            <person name="Landaud S."/>
            <person name="Irlinger F."/>
        </authorList>
    </citation>
    <scope>NUCLEOTIDE SEQUENCE [LARGE SCALE GENOMIC DNA]</scope>
    <source>
        <strain evidence="9 10">UCMA 3821</strain>
    </source>
</reference>